<dbReference type="RefSeq" id="WP_075640841.1">
    <property type="nucleotide sequence ID" value="NZ_MKIM01000028.1"/>
</dbReference>
<dbReference type="AlphaFoldDB" id="A0A1Q8ZNP8"/>
<organism evidence="1 2">
    <name type="scientific">Rhizobium oryziradicis</name>
    <dbReference type="NCBI Taxonomy" id="1867956"/>
    <lineage>
        <taxon>Bacteria</taxon>
        <taxon>Pseudomonadati</taxon>
        <taxon>Pseudomonadota</taxon>
        <taxon>Alphaproteobacteria</taxon>
        <taxon>Hyphomicrobiales</taxon>
        <taxon>Rhizobiaceae</taxon>
        <taxon>Rhizobium/Agrobacterium group</taxon>
        <taxon>Rhizobium</taxon>
    </lineage>
</organism>
<keyword evidence="2" id="KW-1185">Reference proteome</keyword>
<sequence>MAFLKQPGAGLWFVLVRVFQENLEPGFPGKCRAQSAFFMMKDRHMRNPIRHRYKKKQRGFYQAALSSPAEK</sequence>
<accession>A0A1Q8ZNP8</accession>
<protein>
    <submittedName>
        <fullName evidence="1">Uncharacterized protein</fullName>
    </submittedName>
</protein>
<name>A0A1Q8ZNP8_9HYPH</name>
<evidence type="ECO:0000313" key="2">
    <source>
        <dbReference type="Proteomes" id="UP000186894"/>
    </source>
</evidence>
<proteinExistence type="predicted"/>
<comment type="caution">
    <text evidence="1">The sequence shown here is derived from an EMBL/GenBank/DDBJ whole genome shotgun (WGS) entry which is preliminary data.</text>
</comment>
<reference evidence="1 2" key="1">
    <citation type="submission" date="2016-09" db="EMBL/GenBank/DDBJ databases">
        <title>Rhizobium oryziradicis sp. nov., isolated from the root of rice.</title>
        <authorList>
            <person name="Zhao J."/>
            <person name="Zhang X."/>
        </authorList>
    </citation>
    <scope>NUCLEOTIDE SEQUENCE [LARGE SCALE GENOMIC DNA]</scope>
    <source>
        <strain evidence="1 2">N19</strain>
    </source>
</reference>
<dbReference type="Proteomes" id="UP000186894">
    <property type="component" value="Unassembled WGS sequence"/>
</dbReference>
<gene>
    <name evidence="1" type="ORF">BJF95_21895</name>
</gene>
<dbReference type="EMBL" id="MKIM01000028">
    <property type="protein sequence ID" value="OLP43520.1"/>
    <property type="molecule type" value="Genomic_DNA"/>
</dbReference>
<evidence type="ECO:0000313" key="1">
    <source>
        <dbReference type="EMBL" id="OLP43520.1"/>
    </source>
</evidence>